<protein>
    <submittedName>
        <fullName evidence="1">Uncharacterized protein</fullName>
    </submittedName>
</protein>
<keyword evidence="2" id="KW-1185">Reference proteome</keyword>
<gene>
    <name evidence="1" type="ORF">Q8A64_17640</name>
</gene>
<evidence type="ECO:0000313" key="2">
    <source>
        <dbReference type="Proteomes" id="UP001225596"/>
    </source>
</evidence>
<comment type="caution">
    <text evidence="1">The sequence shown here is derived from an EMBL/GenBank/DDBJ whole genome shotgun (WGS) entry which is preliminary data.</text>
</comment>
<accession>A0ABU1BVB7</accession>
<dbReference type="EMBL" id="JAUYVH010000018">
    <property type="protein sequence ID" value="MDQ9172238.1"/>
    <property type="molecule type" value="Genomic_DNA"/>
</dbReference>
<organism evidence="1 2">
    <name type="scientific">Keguizhuia sedimenti</name>
    <dbReference type="NCBI Taxonomy" id="3064264"/>
    <lineage>
        <taxon>Bacteria</taxon>
        <taxon>Pseudomonadati</taxon>
        <taxon>Pseudomonadota</taxon>
        <taxon>Betaproteobacteria</taxon>
        <taxon>Burkholderiales</taxon>
        <taxon>Oxalobacteraceae</taxon>
        <taxon>Keguizhuia</taxon>
    </lineage>
</organism>
<name>A0ABU1BVB7_9BURK</name>
<reference evidence="1 2" key="1">
    <citation type="submission" date="2023-08" db="EMBL/GenBank/DDBJ databases">
        <title>Oxalobacteraceae gen .nov., isolated from river sludge outside the plant.</title>
        <authorList>
            <person name="Zhao S.Y."/>
        </authorList>
    </citation>
    <scope>NUCLEOTIDE SEQUENCE [LARGE SCALE GENOMIC DNA]</scope>
    <source>
        <strain evidence="1 2">R-40</strain>
    </source>
</reference>
<dbReference type="RefSeq" id="WP_338438255.1">
    <property type="nucleotide sequence ID" value="NZ_JAUYVH010000018.1"/>
</dbReference>
<sequence>MSTHQPGVWSTDDYIRNWARKQGAEGECLVPLQSLHEFWLAKVHLNKPGQPVERIKKSEMDQVECN</sequence>
<evidence type="ECO:0000313" key="1">
    <source>
        <dbReference type="EMBL" id="MDQ9172238.1"/>
    </source>
</evidence>
<proteinExistence type="predicted"/>
<dbReference type="Proteomes" id="UP001225596">
    <property type="component" value="Unassembled WGS sequence"/>
</dbReference>